<dbReference type="Pfam" id="PF04795">
    <property type="entry name" value="PAPA-1"/>
    <property type="match status" value="1"/>
</dbReference>
<feature type="compositionally biased region" description="Polar residues" evidence="1">
    <location>
        <begin position="33"/>
        <end position="66"/>
    </location>
</feature>
<dbReference type="EMBL" id="CP138584">
    <property type="protein sequence ID" value="WPH01019.1"/>
    <property type="molecule type" value="Genomic_DNA"/>
</dbReference>
<dbReference type="GO" id="GO:0031011">
    <property type="term" value="C:Ino80 complex"/>
    <property type="evidence" value="ECO:0007669"/>
    <property type="project" value="InterPro"/>
</dbReference>
<feature type="compositionally biased region" description="Polar residues" evidence="1">
    <location>
        <begin position="1"/>
        <end position="11"/>
    </location>
</feature>
<keyword evidence="4" id="KW-1185">Reference proteome</keyword>
<reference evidence="3 4" key="1">
    <citation type="submission" date="2023-11" db="EMBL/GenBank/DDBJ databases">
        <title>An acidophilic fungus is an integral part of prey digestion in a carnivorous sundew plant.</title>
        <authorList>
            <person name="Tsai I.J."/>
        </authorList>
    </citation>
    <scope>NUCLEOTIDE SEQUENCE [LARGE SCALE GENOMIC DNA]</scope>
    <source>
        <strain evidence="3">169a</strain>
    </source>
</reference>
<evidence type="ECO:0000256" key="1">
    <source>
        <dbReference type="SAM" id="MobiDB-lite"/>
    </source>
</evidence>
<dbReference type="AlphaFoldDB" id="A0AAQ3R7U3"/>
<dbReference type="PANTHER" id="PTHR21561">
    <property type="entry name" value="INO80 COMPLEX SUBUNIT B"/>
    <property type="match status" value="1"/>
</dbReference>
<feature type="domain" description="INO80 complex subunit B-like conserved region" evidence="2">
    <location>
        <begin position="261"/>
        <end position="351"/>
    </location>
</feature>
<feature type="compositionally biased region" description="Basic and acidic residues" evidence="1">
    <location>
        <begin position="257"/>
        <end position="288"/>
    </location>
</feature>
<dbReference type="PANTHER" id="PTHR21561:SF12">
    <property type="entry name" value="INO80 COMPLEX SUBUNIT B"/>
    <property type="match status" value="1"/>
</dbReference>
<evidence type="ECO:0000259" key="2">
    <source>
        <dbReference type="SMART" id="SM01406"/>
    </source>
</evidence>
<dbReference type="SMART" id="SM01406">
    <property type="entry name" value="PAPA-1"/>
    <property type="match status" value="1"/>
</dbReference>
<dbReference type="InterPro" id="IPR029523">
    <property type="entry name" value="INO80B/Ies2"/>
</dbReference>
<proteinExistence type="predicted"/>
<evidence type="ECO:0000313" key="4">
    <source>
        <dbReference type="Proteomes" id="UP001303373"/>
    </source>
</evidence>
<sequence length="376" mass="41909">MSGRGNSSSRSVPRGGAANNGRLTIKVRPSKLRQATSSSYVDADTPSDSDATPQPTVRTARSTRNPRTVIDPESDEIDDDMEDEEEQDVDETEGDLEQDNDDSEEDAEGEEDDDMDELQVHHPARPAVKAKWQSGKPKSNIVVSAPSSGPLKSVEDKKMEDDDDDDDDGEELSELDSNDENINDEDEEMDDGEDEDGDGDDDDDDDEDDEDEEGADGFRSVTPDLSKLTRRQRGLVDEPDTHGLMALSNEAQKKKHFTDEENKMRRLEMARRRKDLSEKRNEEEKMETINKLLKKPAPKRRTRAEILAAQHAEDMGTPGAEDGDGERPVDPLFTRWVTNREGSRTGVPEAWLASPVGDVFRSQHSIPGDKMIEEIA</sequence>
<name>A0AAQ3R7U3_9PEZI</name>
<dbReference type="InterPro" id="IPR006880">
    <property type="entry name" value="INO80B_C"/>
</dbReference>
<dbReference type="Proteomes" id="UP001303373">
    <property type="component" value="Chromosome 5"/>
</dbReference>
<feature type="compositionally biased region" description="Acidic residues" evidence="1">
    <location>
        <begin position="161"/>
        <end position="215"/>
    </location>
</feature>
<feature type="region of interest" description="Disordered" evidence="1">
    <location>
        <begin position="1"/>
        <end position="331"/>
    </location>
</feature>
<organism evidence="3 4">
    <name type="scientific">Acrodontium crateriforme</name>
    <dbReference type="NCBI Taxonomy" id="150365"/>
    <lineage>
        <taxon>Eukaryota</taxon>
        <taxon>Fungi</taxon>
        <taxon>Dikarya</taxon>
        <taxon>Ascomycota</taxon>
        <taxon>Pezizomycotina</taxon>
        <taxon>Dothideomycetes</taxon>
        <taxon>Dothideomycetidae</taxon>
        <taxon>Mycosphaerellales</taxon>
        <taxon>Teratosphaeriaceae</taxon>
        <taxon>Acrodontium</taxon>
    </lineage>
</organism>
<feature type="compositionally biased region" description="Acidic residues" evidence="1">
    <location>
        <begin position="72"/>
        <end position="117"/>
    </location>
</feature>
<gene>
    <name evidence="3" type="ORF">R9X50_00385300</name>
</gene>
<accession>A0AAQ3R7U3</accession>
<protein>
    <recommendedName>
        <fullName evidence="2">INO80 complex subunit B-like conserved region domain-containing protein</fullName>
    </recommendedName>
</protein>
<feature type="compositionally biased region" description="Basic residues" evidence="1">
    <location>
        <begin position="292"/>
        <end position="302"/>
    </location>
</feature>
<dbReference type="GO" id="GO:0006338">
    <property type="term" value="P:chromatin remodeling"/>
    <property type="evidence" value="ECO:0007669"/>
    <property type="project" value="InterPro"/>
</dbReference>
<evidence type="ECO:0000313" key="3">
    <source>
        <dbReference type="EMBL" id="WPH01019.1"/>
    </source>
</evidence>